<dbReference type="InterPro" id="IPR002516">
    <property type="entry name" value="Glyco_trans_11"/>
</dbReference>
<evidence type="ECO:0000256" key="2">
    <source>
        <dbReference type="ARBA" id="ARBA00022679"/>
    </source>
</evidence>
<reference evidence="4 5" key="1">
    <citation type="journal article" date="2016" name="Nat. Commun.">
        <title>Thousands of microbial genomes shed light on interconnected biogeochemical processes in an aquifer system.</title>
        <authorList>
            <person name="Anantharaman K."/>
            <person name="Brown C.T."/>
            <person name="Hug L.A."/>
            <person name="Sharon I."/>
            <person name="Castelle C.J."/>
            <person name="Probst A.J."/>
            <person name="Thomas B.C."/>
            <person name="Singh A."/>
            <person name="Wilkins M.J."/>
            <person name="Karaoz U."/>
            <person name="Brodie E.L."/>
            <person name="Williams K.H."/>
            <person name="Hubbard S.S."/>
            <person name="Banfield J.F."/>
        </authorList>
    </citation>
    <scope>NUCLEOTIDE SEQUENCE [LARGE SCALE GENOMIC DNA]</scope>
</reference>
<keyword evidence="2" id="KW-0808">Transferase</keyword>
<dbReference type="Pfam" id="PF18922">
    <property type="entry name" value="DUF5672"/>
    <property type="match status" value="1"/>
</dbReference>
<evidence type="ECO:0000313" key="4">
    <source>
        <dbReference type="EMBL" id="OGI95617.1"/>
    </source>
</evidence>
<gene>
    <name evidence="4" type="ORF">A2917_03650</name>
</gene>
<dbReference type="STRING" id="1801780.A2917_03650"/>
<evidence type="ECO:0000256" key="1">
    <source>
        <dbReference type="ARBA" id="ARBA00022676"/>
    </source>
</evidence>
<dbReference type="EMBL" id="MFVE01000005">
    <property type="protein sequence ID" value="OGI95617.1"/>
    <property type="molecule type" value="Genomic_DNA"/>
</dbReference>
<dbReference type="GO" id="GO:0016020">
    <property type="term" value="C:membrane"/>
    <property type="evidence" value="ECO:0007669"/>
    <property type="project" value="InterPro"/>
</dbReference>
<accession>A0A1F6XNA3</accession>
<dbReference type="PANTHER" id="PTHR11927">
    <property type="entry name" value="GALACTOSIDE 2-L-FUCOSYLTRANSFERASE"/>
    <property type="match status" value="1"/>
</dbReference>
<dbReference type="InterPro" id="IPR043729">
    <property type="entry name" value="DUF5672"/>
</dbReference>
<keyword evidence="1" id="KW-0328">Glycosyltransferase</keyword>
<dbReference type="GO" id="GO:0005975">
    <property type="term" value="P:carbohydrate metabolic process"/>
    <property type="evidence" value="ECO:0007669"/>
    <property type="project" value="InterPro"/>
</dbReference>
<dbReference type="PANTHER" id="PTHR11927:SF9">
    <property type="entry name" value="L-FUCOSYLTRANSFERASE"/>
    <property type="match status" value="1"/>
</dbReference>
<comment type="caution">
    <text evidence="4">The sequence shown here is derived from an EMBL/GenBank/DDBJ whole genome shotgun (WGS) entry which is preliminary data.</text>
</comment>
<dbReference type="AlphaFoldDB" id="A0A1F6XNA3"/>
<feature type="domain" description="DUF5672" evidence="3">
    <location>
        <begin position="67"/>
        <end position="183"/>
    </location>
</feature>
<evidence type="ECO:0000313" key="5">
    <source>
        <dbReference type="Proteomes" id="UP000178104"/>
    </source>
</evidence>
<dbReference type="Proteomes" id="UP000178104">
    <property type="component" value="Unassembled WGS sequence"/>
</dbReference>
<proteinExistence type="predicted"/>
<protein>
    <recommendedName>
        <fullName evidence="3">DUF5672 domain-containing protein</fullName>
    </recommendedName>
</protein>
<organism evidence="4 5">
    <name type="scientific">Candidatus Nomurabacteria bacterium RIFCSPLOWO2_01_FULL_42_17</name>
    <dbReference type="NCBI Taxonomy" id="1801780"/>
    <lineage>
        <taxon>Bacteria</taxon>
        <taxon>Candidatus Nomuraibacteriota</taxon>
    </lineage>
</organism>
<evidence type="ECO:0000259" key="3">
    <source>
        <dbReference type="Pfam" id="PF18922"/>
    </source>
</evidence>
<sequence length="549" mass="64546">MIMSKLKLPNVTLCCFGSEKYRNQQQKSLNYSSKEIEFGAVKNIIVDTNTIDEWNKAVVFDLGDHIDTDFALLIHPDGGVGEPQLWQDEWLKYDFIGAPFPLPRDNFSYRDVNGKIQRVGNSVSLRSKKLLQLPKKIGMEWKPFHGYWNEDGYICVNMRHVFEEHSCKFAPFEEALHFGREYPLPENKGLKTFIYHKTIGENSCYPDFEKGATLVTEIYDGQGLGNQLACYVTTRVIATDRGFDFGIMHPEKFKGLDFMHLDFGNEVIGGKGKEGGPPEKLPVGIEHYYNEKQTLHPKNGSDIRIYDEGLVNILPNTKIDGYMQDEKYFEHRKEEIRKWLKVDQKYEFYDYADDNICVVNFRGGEYVRHKELYLRKEYWEGAVKNMLKVNKNFKFVVITDDTESAKEFFPNYEVLHFDIARDYVIIKNAHYLILSNSSFAWFPAWLSLNLKYCIAPKYWARHNVSDGYWNCGCNITKGWMYQDRDGNLSDHETCVKEFNDYIEHHKDYYDNKKNTKEFTKKSIFLFIKRWVGRMLSQKIKNRIHKFIKN</sequence>
<name>A0A1F6XNA3_9BACT</name>
<dbReference type="GO" id="GO:0008107">
    <property type="term" value="F:galactoside 2-alpha-L-fucosyltransferase activity"/>
    <property type="evidence" value="ECO:0007669"/>
    <property type="project" value="InterPro"/>
</dbReference>